<protein>
    <recommendedName>
        <fullName evidence="1">HTH cro/C1-type domain-containing protein</fullName>
    </recommendedName>
</protein>
<name>A0A916IYQ1_9BURK</name>
<dbReference type="Proteomes" id="UP000672934">
    <property type="component" value="Unassembled WGS sequence"/>
</dbReference>
<gene>
    <name evidence="2" type="ORF">LMG31506_05787</name>
</gene>
<feature type="domain" description="HTH cro/C1-type" evidence="1">
    <location>
        <begin position="17"/>
        <end position="69"/>
    </location>
</feature>
<dbReference type="SUPFAM" id="SSF47413">
    <property type="entry name" value="lambda repressor-like DNA-binding domains"/>
    <property type="match status" value="1"/>
</dbReference>
<comment type="caution">
    <text evidence="2">The sequence shown here is derived from an EMBL/GenBank/DDBJ whole genome shotgun (WGS) entry which is preliminary data.</text>
</comment>
<sequence>MVRGNEAELERILGQRVRALRLLRNLPQTTLADMAGVSTETLRGLEGGHGTTVRTLLAVVRALGREEWLNALAADGVAASTLGEVCRTLVRQRARGVRRESSQ</sequence>
<accession>A0A916IYQ1</accession>
<dbReference type="RefSeq" id="WP_211950624.1">
    <property type="nucleotide sequence ID" value="NZ_CAJPUY010000030.1"/>
</dbReference>
<keyword evidence="3" id="KW-1185">Reference proteome</keyword>
<dbReference type="AlphaFoldDB" id="A0A916IYQ1"/>
<dbReference type="PROSITE" id="PS50943">
    <property type="entry name" value="HTH_CROC1"/>
    <property type="match status" value="1"/>
</dbReference>
<dbReference type="InterPro" id="IPR001387">
    <property type="entry name" value="Cro/C1-type_HTH"/>
</dbReference>
<evidence type="ECO:0000313" key="3">
    <source>
        <dbReference type="Proteomes" id="UP000672934"/>
    </source>
</evidence>
<organism evidence="2 3">
    <name type="scientific">Cupriavidus yeoncheonensis</name>
    <dbReference type="NCBI Taxonomy" id="1462994"/>
    <lineage>
        <taxon>Bacteria</taxon>
        <taxon>Pseudomonadati</taxon>
        <taxon>Pseudomonadota</taxon>
        <taxon>Betaproteobacteria</taxon>
        <taxon>Burkholderiales</taxon>
        <taxon>Burkholderiaceae</taxon>
        <taxon>Cupriavidus</taxon>
    </lineage>
</organism>
<dbReference type="Gene3D" id="1.10.260.40">
    <property type="entry name" value="lambda repressor-like DNA-binding domains"/>
    <property type="match status" value="1"/>
</dbReference>
<dbReference type="CDD" id="cd00093">
    <property type="entry name" value="HTH_XRE"/>
    <property type="match status" value="1"/>
</dbReference>
<evidence type="ECO:0000259" key="1">
    <source>
        <dbReference type="PROSITE" id="PS50943"/>
    </source>
</evidence>
<reference evidence="2" key="1">
    <citation type="submission" date="2021-03" db="EMBL/GenBank/DDBJ databases">
        <authorList>
            <person name="Peeters C."/>
        </authorList>
    </citation>
    <scope>NUCLEOTIDE SEQUENCE</scope>
    <source>
        <strain evidence="2">LMG 31506</strain>
    </source>
</reference>
<dbReference type="Pfam" id="PF01381">
    <property type="entry name" value="HTH_3"/>
    <property type="match status" value="1"/>
</dbReference>
<proteinExistence type="predicted"/>
<evidence type="ECO:0000313" key="2">
    <source>
        <dbReference type="EMBL" id="CAG2156695.1"/>
    </source>
</evidence>
<dbReference type="EMBL" id="CAJPUY010000030">
    <property type="protein sequence ID" value="CAG2156695.1"/>
    <property type="molecule type" value="Genomic_DNA"/>
</dbReference>
<dbReference type="SMART" id="SM00530">
    <property type="entry name" value="HTH_XRE"/>
    <property type="match status" value="1"/>
</dbReference>
<dbReference type="GO" id="GO:0003677">
    <property type="term" value="F:DNA binding"/>
    <property type="evidence" value="ECO:0007669"/>
    <property type="project" value="InterPro"/>
</dbReference>
<dbReference type="InterPro" id="IPR010982">
    <property type="entry name" value="Lambda_DNA-bd_dom_sf"/>
</dbReference>